<dbReference type="AlphaFoldDB" id="A0A0P1BDM8"/>
<dbReference type="GO" id="GO:0005739">
    <property type="term" value="C:mitochondrion"/>
    <property type="evidence" value="ECO:0007669"/>
    <property type="project" value="GOC"/>
</dbReference>
<feature type="transmembrane region" description="Helical" evidence="1">
    <location>
        <begin position="26"/>
        <end position="43"/>
    </location>
</feature>
<evidence type="ECO:0000313" key="2">
    <source>
        <dbReference type="EMBL" id="CEH14289.1"/>
    </source>
</evidence>
<dbReference type="Pfam" id="PF17237">
    <property type="entry name" value="Emr1"/>
    <property type="match status" value="1"/>
</dbReference>
<proteinExistence type="predicted"/>
<dbReference type="Proteomes" id="UP000054845">
    <property type="component" value="Unassembled WGS sequence"/>
</dbReference>
<keyword evidence="3" id="KW-1185">Reference proteome</keyword>
<dbReference type="InterPro" id="IPR035195">
    <property type="entry name" value="Emr1"/>
</dbReference>
<dbReference type="EMBL" id="CCYA01000240">
    <property type="protein sequence ID" value="CEH14289.1"/>
    <property type="molecule type" value="Genomic_DNA"/>
</dbReference>
<protein>
    <submittedName>
        <fullName evidence="2">Uncharacterized protein</fullName>
    </submittedName>
</protein>
<accession>A0A0P1BDM8</accession>
<dbReference type="OrthoDB" id="2122015at2759"/>
<reference evidence="2 3" key="1">
    <citation type="submission" date="2014-09" db="EMBL/GenBank/DDBJ databases">
        <authorList>
            <person name="Magalhaes I.L.F."/>
            <person name="Oliveira U."/>
            <person name="Santos F.R."/>
            <person name="Vidigal T.H.D.A."/>
            <person name="Brescovit A.D."/>
            <person name="Santos A.J."/>
        </authorList>
    </citation>
    <scope>NUCLEOTIDE SEQUENCE [LARGE SCALE GENOMIC DNA]</scope>
</reference>
<dbReference type="GO" id="GO:0007008">
    <property type="term" value="P:outer mitochondrial membrane organization"/>
    <property type="evidence" value="ECO:0007669"/>
    <property type="project" value="InterPro"/>
</dbReference>
<evidence type="ECO:0000313" key="3">
    <source>
        <dbReference type="Proteomes" id="UP000054845"/>
    </source>
</evidence>
<organism evidence="2 3">
    <name type="scientific">Ceraceosorus bombacis</name>
    <dbReference type="NCBI Taxonomy" id="401625"/>
    <lineage>
        <taxon>Eukaryota</taxon>
        <taxon>Fungi</taxon>
        <taxon>Dikarya</taxon>
        <taxon>Basidiomycota</taxon>
        <taxon>Ustilaginomycotina</taxon>
        <taxon>Exobasidiomycetes</taxon>
        <taxon>Ceraceosorales</taxon>
        <taxon>Ceraceosoraceae</taxon>
        <taxon>Ceraceosorus</taxon>
    </lineage>
</organism>
<evidence type="ECO:0000256" key="1">
    <source>
        <dbReference type="SAM" id="Phobius"/>
    </source>
</evidence>
<dbReference type="STRING" id="401625.A0A0P1BDM8"/>
<keyword evidence="1" id="KW-1133">Transmembrane helix</keyword>
<name>A0A0P1BDM8_9BASI</name>
<keyword evidence="1" id="KW-0472">Membrane</keyword>
<sequence length="60" mass="6476">MALPNLRRIFSAARSPAQERAVSRQAFFRFVTFMASCVFIALLSSPKRRAALLGAGSGSS</sequence>
<keyword evidence="1" id="KW-0812">Transmembrane</keyword>